<dbReference type="Pfam" id="PF13744">
    <property type="entry name" value="HTH_37"/>
    <property type="match status" value="1"/>
</dbReference>
<organism evidence="2 3">
    <name type="scientific">Pseudolabrys taiwanensis</name>
    <dbReference type="NCBI Taxonomy" id="331696"/>
    <lineage>
        <taxon>Bacteria</taxon>
        <taxon>Pseudomonadati</taxon>
        <taxon>Pseudomonadota</taxon>
        <taxon>Alphaproteobacteria</taxon>
        <taxon>Hyphomicrobiales</taxon>
        <taxon>Xanthobacteraceae</taxon>
        <taxon>Pseudolabrys</taxon>
    </lineage>
</organism>
<dbReference type="EMBL" id="CP031417">
    <property type="protein sequence ID" value="AXK79219.1"/>
    <property type="molecule type" value="Genomic_DNA"/>
</dbReference>
<evidence type="ECO:0000259" key="1">
    <source>
        <dbReference type="SMART" id="SM00530"/>
    </source>
</evidence>
<protein>
    <submittedName>
        <fullName evidence="2">XRE family transcriptional regulator</fullName>
    </submittedName>
</protein>
<dbReference type="AlphaFoldDB" id="A0A345ZQM2"/>
<dbReference type="GO" id="GO:0003677">
    <property type="term" value="F:DNA binding"/>
    <property type="evidence" value="ECO:0007669"/>
    <property type="project" value="InterPro"/>
</dbReference>
<dbReference type="SUPFAM" id="SSF47413">
    <property type="entry name" value="lambda repressor-like DNA-binding domains"/>
    <property type="match status" value="1"/>
</dbReference>
<dbReference type="OrthoDB" id="9795596at2"/>
<dbReference type="KEGG" id="ptaw:DW352_01005"/>
<dbReference type="Gene3D" id="1.10.260.40">
    <property type="entry name" value="lambda repressor-like DNA-binding domains"/>
    <property type="match status" value="1"/>
</dbReference>
<accession>A0A345ZQM2</accession>
<sequence>MAKRTKPQIGRGNVFAALGLPNPGQELLKAQLTLQIYKIIKDRKLTQAQAGEVLGIKQPHVSALMRNRAGTFSVGRLMAFLTALGQDVRITVKPAKKRQGEMEVVMG</sequence>
<dbReference type="InterPro" id="IPR010982">
    <property type="entry name" value="Lambda_DNA-bd_dom_sf"/>
</dbReference>
<dbReference type="InterPro" id="IPR001387">
    <property type="entry name" value="Cro/C1-type_HTH"/>
</dbReference>
<dbReference type="RefSeq" id="WP_115687694.1">
    <property type="nucleotide sequence ID" value="NZ_CP031417.1"/>
</dbReference>
<gene>
    <name evidence="2" type="ORF">DW352_01005</name>
</gene>
<reference evidence="2 3" key="1">
    <citation type="submission" date="2018-07" db="EMBL/GenBank/DDBJ databases">
        <authorList>
            <person name="Quirk P.G."/>
            <person name="Krulwich T.A."/>
        </authorList>
    </citation>
    <scope>NUCLEOTIDE SEQUENCE [LARGE SCALE GENOMIC DNA]</scope>
    <source>
        <strain evidence="2 3">CC-BB4</strain>
    </source>
</reference>
<dbReference type="InterPro" id="IPR039554">
    <property type="entry name" value="HigA2-like_HTH"/>
</dbReference>
<evidence type="ECO:0000313" key="2">
    <source>
        <dbReference type="EMBL" id="AXK79219.1"/>
    </source>
</evidence>
<feature type="domain" description="HTH cro/C1-type" evidence="1">
    <location>
        <begin position="35"/>
        <end position="91"/>
    </location>
</feature>
<dbReference type="Proteomes" id="UP000254889">
    <property type="component" value="Chromosome"/>
</dbReference>
<evidence type="ECO:0000313" key="3">
    <source>
        <dbReference type="Proteomes" id="UP000254889"/>
    </source>
</evidence>
<name>A0A345ZQM2_9HYPH</name>
<keyword evidence="3" id="KW-1185">Reference proteome</keyword>
<dbReference type="SMART" id="SM00530">
    <property type="entry name" value="HTH_XRE"/>
    <property type="match status" value="1"/>
</dbReference>
<dbReference type="CDD" id="cd00093">
    <property type="entry name" value="HTH_XRE"/>
    <property type="match status" value="1"/>
</dbReference>
<proteinExistence type="predicted"/>